<keyword evidence="3" id="KW-0378">Hydrolase</keyword>
<dbReference type="GO" id="GO:0009254">
    <property type="term" value="P:peptidoglycan turnover"/>
    <property type="evidence" value="ECO:0007669"/>
    <property type="project" value="TreeGrafter"/>
</dbReference>
<dbReference type="Gene3D" id="3.40.80.10">
    <property type="entry name" value="Peptidoglycan recognition protein-like"/>
    <property type="match status" value="1"/>
</dbReference>
<dbReference type="InterPro" id="IPR002502">
    <property type="entry name" value="Amidase_domain"/>
</dbReference>
<organism evidence="6 7">
    <name type="scientific">Thermocatellispora tengchongensis</name>
    <dbReference type="NCBI Taxonomy" id="1073253"/>
    <lineage>
        <taxon>Bacteria</taxon>
        <taxon>Bacillati</taxon>
        <taxon>Actinomycetota</taxon>
        <taxon>Actinomycetes</taxon>
        <taxon>Streptosporangiales</taxon>
        <taxon>Streptosporangiaceae</taxon>
        <taxon>Thermocatellispora</taxon>
    </lineage>
</organism>
<dbReference type="SUPFAM" id="SSF55846">
    <property type="entry name" value="N-acetylmuramoyl-L-alanine amidase-like"/>
    <property type="match status" value="1"/>
</dbReference>
<dbReference type="GO" id="GO:0071555">
    <property type="term" value="P:cell wall organization"/>
    <property type="evidence" value="ECO:0007669"/>
    <property type="project" value="UniProtKB-KW"/>
</dbReference>
<dbReference type="InterPro" id="IPR036505">
    <property type="entry name" value="Amidase/PGRP_sf"/>
</dbReference>
<evidence type="ECO:0000313" key="7">
    <source>
        <dbReference type="Proteomes" id="UP000578449"/>
    </source>
</evidence>
<dbReference type="EMBL" id="JACHGN010000035">
    <property type="protein sequence ID" value="MBB5139998.1"/>
    <property type="molecule type" value="Genomic_DNA"/>
</dbReference>
<protein>
    <recommendedName>
        <fullName evidence="2">N-acetylmuramoyl-L-alanine amidase</fullName>
        <ecNumber evidence="2">3.5.1.28</ecNumber>
    </recommendedName>
</protein>
<feature type="domain" description="N-acetylmuramoyl-L-alanine amidase" evidence="5">
    <location>
        <begin position="24"/>
        <end position="151"/>
    </location>
</feature>
<name>A0A840PKE7_9ACTN</name>
<evidence type="ECO:0000259" key="5">
    <source>
        <dbReference type="SMART" id="SM00644"/>
    </source>
</evidence>
<proteinExistence type="predicted"/>
<evidence type="ECO:0000256" key="2">
    <source>
        <dbReference type="ARBA" id="ARBA00011901"/>
    </source>
</evidence>
<accession>A0A840PKE7</accession>
<comment type="catalytic activity">
    <reaction evidence="1">
        <text>Hydrolyzes the link between N-acetylmuramoyl residues and L-amino acid residues in certain cell-wall glycopeptides.</text>
        <dbReference type="EC" id="3.5.1.28"/>
    </reaction>
</comment>
<dbReference type="SMART" id="SM00644">
    <property type="entry name" value="Ami_2"/>
    <property type="match status" value="1"/>
</dbReference>
<dbReference type="RefSeq" id="WP_185056806.1">
    <property type="nucleotide sequence ID" value="NZ_BAABIX010000005.1"/>
</dbReference>
<evidence type="ECO:0000256" key="3">
    <source>
        <dbReference type="ARBA" id="ARBA00022801"/>
    </source>
</evidence>
<dbReference type="CDD" id="cd06583">
    <property type="entry name" value="PGRP"/>
    <property type="match status" value="1"/>
</dbReference>
<reference evidence="6 7" key="1">
    <citation type="submission" date="2020-08" db="EMBL/GenBank/DDBJ databases">
        <title>Genomic Encyclopedia of Type Strains, Phase IV (KMG-IV): sequencing the most valuable type-strain genomes for metagenomic binning, comparative biology and taxonomic classification.</title>
        <authorList>
            <person name="Goeker M."/>
        </authorList>
    </citation>
    <scope>NUCLEOTIDE SEQUENCE [LARGE SCALE GENOMIC DNA]</scope>
    <source>
        <strain evidence="6 7">DSM 45615</strain>
    </source>
</reference>
<dbReference type="AlphaFoldDB" id="A0A840PKE7"/>
<evidence type="ECO:0000313" key="6">
    <source>
        <dbReference type="EMBL" id="MBB5139998.1"/>
    </source>
</evidence>
<dbReference type="GO" id="GO:0009253">
    <property type="term" value="P:peptidoglycan catabolic process"/>
    <property type="evidence" value="ECO:0007669"/>
    <property type="project" value="InterPro"/>
</dbReference>
<dbReference type="PANTHER" id="PTHR30417:SF1">
    <property type="entry name" value="N-ACETYLMURAMOYL-L-ALANINE AMIDASE AMID"/>
    <property type="match status" value="1"/>
</dbReference>
<sequence length="324" mass="35382">MPWLTQLADVARKTGFPVTEVGGWKARGHGPQPSVQGVVCHHTAGWNDRHVVVNGRPGLSGPLSHFWLQHTGRIWVVAAGRCWHNAPSTSGHHTNSSALGIEAENDGHSPWPSVQLDAYYALCAELCQEFGLPASRVMGHKEVNLQKVDPHGLNMSTFRATVARCMKNPATITKPQQEEDVAEVISLGAGEDQDVPADGALTVRWHTEWTDDPNAHSPDGAAVLASGSRWCIMDGLVKLRGLPPGAEVDIAWSRYSRDGKTFKDDAWRLTAHADINGRVEENIGGQFALNTYNQLRLRVINPSKSVATAVVEKVSMAKISMFRR</sequence>
<dbReference type="Pfam" id="PF01510">
    <property type="entry name" value="Amidase_2"/>
    <property type="match status" value="1"/>
</dbReference>
<evidence type="ECO:0000256" key="4">
    <source>
        <dbReference type="ARBA" id="ARBA00023316"/>
    </source>
</evidence>
<dbReference type="GO" id="GO:0008745">
    <property type="term" value="F:N-acetylmuramoyl-L-alanine amidase activity"/>
    <property type="evidence" value="ECO:0007669"/>
    <property type="project" value="UniProtKB-EC"/>
</dbReference>
<keyword evidence="4" id="KW-0961">Cell wall biogenesis/degradation</keyword>
<dbReference type="Proteomes" id="UP000578449">
    <property type="component" value="Unassembled WGS sequence"/>
</dbReference>
<dbReference type="InterPro" id="IPR051206">
    <property type="entry name" value="NAMLAA_amidase_2"/>
</dbReference>
<dbReference type="EC" id="3.5.1.28" evidence="2"/>
<keyword evidence="7" id="KW-1185">Reference proteome</keyword>
<gene>
    <name evidence="6" type="ORF">HNP84_009763</name>
</gene>
<comment type="caution">
    <text evidence="6">The sequence shown here is derived from an EMBL/GenBank/DDBJ whole genome shotgun (WGS) entry which is preliminary data.</text>
</comment>
<dbReference type="PANTHER" id="PTHR30417">
    <property type="entry name" value="N-ACETYLMURAMOYL-L-ALANINE AMIDASE AMID"/>
    <property type="match status" value="1"/>
</dbReference>
<evidence type="ECO:0000256" key="1">
    <source>
        <dbReference type="ARBA" id="ARBA00001561"/>
    </source>
</evidence>